<evidence type="ECO:0000313" key="2">
    <source>
        <dbReference type="EMBL" id="QKU34820.1"/>
    </source>
</evidence>
<sequence>MTNKYSSISNFISEFGETIPSESIITTQEIDDLNKKYFEEIFDNEKIVNSSEVIDVDSDAKTDSYSLGGSYGLLNYLKFPFLFNWYTQSSTETTTEKEIIMHDSENKNNRKSKDKFIIINEIKKSASDPLSIIIMVIITLFSYIYFAGELICQVLGLFYPTYYLYTLLHKRSANKAEKVKSIMKYFIVHAHLEFLSTILGAIGFHFYHLKILVILAILYMAGYRQLWLAGLYDKLIFYDKIIFGLAQSAINKFYVEYMNIKSEVSGTKKLK</sequence>
<feature type="transmembrane region" description="Helical" evidence="1">
    <location>
        <begin position="213"/>
        <end position="232"/>
    </location>
</feature>
<reference evidence="2" key="1">
    <citation type="submission" date="2017-01" db="EMBL/GenBank/DDBJ databases">
        <authorList>
            <person name="Assis F.L."/>
            <person name="Abrahao J.S."/>
            <person name="Silva L."/>
            <person name="Khalil J.B."/>
            <person name="Rodrigues R."/>
            <person name="Silva L.S."/>
            <person name="Arantes T."/>
            <person name="Boratto P."/>
            <person name="Andrade M."/>
            <person name="Kroon E.G."/>
            <person name="Ribeiro B."/>
            <person name="Bergier I."/>
            <person name="Seligmann H."/>
            <person name="Ghigo E."/>
            <person name="Colson P."/>
            <person name="Levasseur A."/>
            <person name="Raoult D."/>
            <person name="Scola B.L."/>
        </authorList>
    </citation>
    <scope>NUCLEOTIDE SEQUENCE</scope>
    <source>
        <strain evidence="2">Soda lake</strain>
    </source>
</reference>
<reference evidence="2" key="2">
    <citation type="journal article" date="2018" name="Nat. Commun.">
        <title>Tailed giant Tupanvirus possesses the most complete translational apparatus of the known virosphere.</title>
        <authorList>
            <person name="Abrahao J."/>
            <person name="Silva L."/>
            <person name="Silva L.S."/>
            <person name="Khalil J.Y.B."/>
            <person name="Rodrigues R."/>
            <person name="Arantes T."/>
            <person name="Assis F."/>
            <person name="Boratto P."/>
            <person name="Andrade M."/>
            <person name="Kroon E.G."/>
            <person name="Ribeiro B."/>
            <person name="Bergier I."/>
            <person name="Seligmann H."/>
            <person name="Ghigo E."/>
            <person name="Colson P."/>
            <person name="Levasseur A."/>
            <person name="Kroemer G."/>
            <person name="Raoult D."/>
            <person name="La Scola B."/>
        </authorList>
    </citation>
    <scope>NUCLEOTIDE SEQUENCE [LARGE SCALE GENOMIC DNA]</scope>
    <source>
        <strain evidence="2">Soda lake</strain>
    </source>
</reference>
<name>A0A6N1NKK8_9VIRU</name>
<organism evidence="2">
    <name type="scientific">Tupanvirus soda lake</name>
    <dbReference type="NCBI Taxonomy" id="2126985"/>
    <lineage>
        <taxon>Viruses</taxon>
        <taxon>Varidnaviria</taxon>
        <taxon>Bamfordvirae</taxon>
        <taxon>Nucleocytoviricota</taxon>
        <taxon>Megaviricetes</taxon>
        <taxon>Imitervirales</taxon>
        <taxon>Mimiviridae</taxon>
        <taxon>Megamimivirinae</taxon>
        <taxon>Tupanvirus</taxon>
        <taxon>Tupanvirus salinum</taxon>
    </lineage>
</organism>
<feature type="transmembrane region" description="Helical" evidence="1">
    <location>
        <begin position="132"/>
        <end position="165"/>
    </location>
</feature>
<keyword evidence="1" id="KW-0472">Membrane</keyword>
<dbReference type="EMBL" id="KY523104">
    <property type="protein sequence ID" value="QKU34820.1"/>
    <property type="molecule type" value="Genomic_DNA"/>
</dbReference>
<keyword evidence="1" id="KW-0812">Transmembrane</keyword>
<evidence type="ECO:0000256" key="1">
    <source>
        <dbReference type="SAM" id="Phobius"/>
    </source>
</evidence>
<protein>
    <submittedName>
        <fullName evidence="2">Uncharacterized protein</fullName>
    </submittedName>
</protein>
<dbReference type="GeneID" id="80518025"/>
<feature type="transmembrane region" description="Helical" evidence="1">
    <location>
        <begin position="186"/>
        <end position="207"/>
    </location>
</feature>
<accession>A0A6N1NKK8</accession>
<dbReference type="KEGG" id="vg:80518025"/>
<keyword evidence="1" id="KW-1133">Transmembrane helix</keyword>
<dbReference type="RefSeq" id="YP_010781471.1">
    <property type="nucleotide sequence ID" value="NC_075039.1"/>
</dbReference>
<proteinExistence type="predicted"/>